<dbReference type="EMBL" id="JBBPFD010000022">
    <property type="protein sequence ID" value="KAK7881547.1"/>
    <property type="molecule type" value="Genomic_DNA"/>
</dbReference>
<name>A0AAW0MWE8_9GOBI</name>
<accession>A0AAW0MWE8</accession>
<evidence type="ECO:0000256" key="1">
    <source>
        <dbReference type="SAM" id="MobiDB-lite"/>
    </source>
</evidence>
<evidence type="ECO:0000259" key="2">
    <source>
        <dbReference type="Pfam" id="PF06464"/>
    </source>
</evidence>
<proteinExistence type="predicted"/>
<sequence>MPAEILPPAAGVPVVYGSQRKYASSRRILPFYDTLLERFIFSHACDITQKGYEKKRSKLIRAYVPHAAGMEGPLSHRPPSAPPPRLVSIGDALQEPETSDTDQTSTRRRLHGRLHSSRPVAALLRLLVRLRGGGGARRRPVGIGALEPPVTARPRPPGVHFLLLLVHSERRERERQPPRRLSRPRPPVSPGTPHVGLQQSLLSQSHHGIGHLSLKRKGALSVAENGGSLRRSCEFGSDMLWPPPLESDENHSAPPDVTGYSSDSPHSHTERHHMSNMGTIARNTQKYGNAERMETGDGVFSVHKSNAPVYVAGVFSVHKSNAPVYVAGVFSVHKSNTPVYVAGVFSVHKSNAPVYVAGVFSVHKSNAPFYVAGVFSVHKSNAPVYVAGVFSVHKSNVPVYVAGVFSVLKSNAPVYVAGVFSVHKSNVPVYVAGVFSVHKSNAPVYVAGVFSVHKSNVLSMLQES</sequence>
<feature type="region of interest" description="Disordered" evidence="1">
    <location>
        <begin position="240"/>
        <end position="275"/>
    </location>
</feature>
<organism evidence="3 4">
    <name type="scientific">Mugilogobius chulae</name>
    <name type="common">yellowstripe goby</name>
    <dbReference type="NCBI Taxonomy" id="88201"/>
    <lineage>
        <taxon>Eukaryota</taxon>
        <taxon>Metazoa</taxon>
        <taxon>Chordata</taxon>
        <taxon>Craniata</taxon>
        <taxon>Vertebrata</taxon>
        <taxon>Euteleostomi</taxon>
        <taxon>Actinopterygii</taxon>
        <taxon>Neopterygii</taxon>
        <taxon>Teleostei</taxon>
        <taxon>Neoteleostei</taxon>
        <taxon>Acanthomorphata</taxon>
        <taxon>Gobiaria</taxon>
        <taxon>Gobiiformes</taxon>
        <taxon>Gobioidei</taxon>
        <taxon>Gobiidae</taxon>
        <taxon>Gobionellinae</taxon>
        <taxon>Mugilogobius</taxon>
    </lineage>
</organism>
<dbReference type="InterPro" id="IPR010506">
    <property type="entry name" value="DMAP1-bd"/>
</dbReference>
<keyword evidence="4" id="KW-1185">Reference proteome</keyword>
<dbReference type="Pfam" id="PF06464">
    <property type="entry name" value="DMAP_binding"/>
    <property type="match status" value="1"/>
</dbReference>
<feature type="domain" description="DMAP1-binding" evidence="2">
    <location>
        <begin position="46"/>
        <end position="83"/>
    </location>
</feature>
<evidence type="ECO:0000313" key="4">
    <source>
        <dbReference type="Proteomes" id="UP001460270"/>
    </source>
</evidence>
<feature type="region of interest" description="Disordered" evidence="1">
    <location>
        <begin position="94"/>
        <end position="113"/>
    </location>
</feature>
<dbReference type="AlphaFoldDB" id="A0AAW0MWE8"/>
<comment type="caution">
    <text evidence="3">The sequence shown here is derived from an EMBL/GenBank/DDBJ whole genome shotgun (WGS) entry which is preliminary data.</text>
</comment>
<gene>
    <name evidence="3" type="ORF">WMY93_029956</name>
</gene>
<reference evidence="4" key="1">
    <citation type="submission" date="2024-04" db="EMBL/GenBank/DDBJ databases">
        <title>Salinicola lusitanus LLJ914,a marine bacterium isolated from the Okinawa Trough.</title>
        <authorList>
            <person name="Li J."/>
        </authorList>
    </citation>
    <scope>NUCLEOTIDE SEQUENCE [LARGE SCALE GENOMIC DNA]</scope>
</reference>
<feature type="region of interest" description="Disordered" evidence="1">
    <location>
        <begin position="170"/>
        <end position="196"/>
    </location>
</feature>
<evidence type="ECO:0000313" key="3">
    <source>
        <dbReference type="EMBL" id="KAK7881547.1"/>
    </source>
</evidence>
<protein>
    <recommendedName>
        <fullName evidence="2">DMAP1-binding domain-containing protein</fullName>
    </recommendedName>
</protein>
<dbReference type="Proteomes" id="UP001460270">
    <property type="component" value="Unassembled WGS sequence"/>
</dbReference>